<gene>
    <name evidence="1" type="ORF">DIT97_07500</name>
</gene>
<protein>
    <submittedName>
        <fullName evidence="1">Uncharacterized protein</fullName>
    </submittedName>
</protein>
<reference evidence="1 2" key="1">
    <citation type="journal article" date="2018" name="Nat. Biotechnol.">
        <title>A standardized bacterial taxonomy based on genome phylogeny substantially revises the tree of life.</title>
        <authorList>
            <person name="Parks D.H."/>
            <person name="Chuvochina M."/>
            <person name="Waite D.W."/>
            <person name="Rinke C."/>
            <person name="Skarshewski A."/>
            <person name="Chaumeil P.A."/>
            <person name="Hugenholtz P."/>
        </authorList>
    </citation>
    <scope>NUCLEOTIDE SEQUENCE [LARGE SCALE GENOMIC DNA]</scope>
    <source>
        <strain evidence="1">UBA9375</strain>
    </source>
</reference>
<dbReference type="Proteomes" id="UP000263642">
    <property type="component" value="Unassembled WGS sequence"/>
</dbReference>
<comment type="caution">
    <text evidence="1">The sequence shown here is derived from an EMBL/GenBank/DDBJ whole genome shotgun (WGS) entry which is preliminary data.</text>
</comment>
<dbReference type="AlphaFoldDB" id="A0A3D3R237"/>
<dbReference type="EMBL" id="DQAY01000047">
    <property type="protein sequence ID" value="HCO22893.1"/>
    <property type="molecule type" value="Genomic_DNA"/>
</dbReference>
<name>A0A3D3R237_9PLAN</name>
<evidence type="ECO:0000313" key="2">
    <source>
        <dbReference type="Proteomes" id="UP000263642"/>
    </source>
</evidence>
<proteinExistence type="predicted"/>
<evidence type="ECO:0000313" key="1">
    <source>
        <dbReference type="EMBL" id="HCO22893.1"/>
    </source>
</evidence>
<organism evidence="1 2">
    <name type="scientific">Gimesia maris</name>
    <dbReference type="NCBI Taxonomy" id="122"/>
    <lineage>
        <taxon>Bacteria</taxon>
        <taxon>Pseudomonadati</taxon>
        <taxon>Planctomycetota</taxon>
        <taxon>Planctomycetia</taxon>
        <taxon>Planctomycetales</taxon>
        <taxon>Planctomycetaceae</taxon>
        <taxon>Gimesia</taxon>
    </lineage>
</organism>
<accession>A0A3D3R237</accession>
<sequence length="90" mass="9897">MERTRNQDRTGQHSLTPVILVAIGTYCGDESYLGQAVLFSYLGDVFAEHIPRGFILFLSVPSGGARVGRFVELLGKDDAFRLGEIIPQRG</sequence>